<dbReference type="Gene3D" id="1.10.357.10">
    <property type="entry name" value="Tetracycline Repressor, domain 2"/>
    <property type="match status" value="1"/>
</dbReference>
<dbReference type="SUPFAM" id="SSF48498">
    <property type="entry name" value="Tetracyclin repressor-like, C-terminal domain"/>
    <property type="match status" value="1"/>
</dbReference>
<dbReference type="PANTHER" id="PTHR30055">
    <property type="entry name" value="HTH-TYPE TRANSCRIPTIONAL REGULATOR RUTR"/>
    <property type="match status" value="1"/>
</dbReference>
<evidence type="ECO:0000256" key="2">
    <source>
        <dbReference type="PROSITE-ProRule" id="PRU00335"/>
    </source>
</evidence>
<dbReference type="InterPro" id="IPR001647">
    <property type="entry name" value="HTH_TetR"/>
</dbReference>
<dbReference type="Pfam" id="PF17920">
    <property type="entry name" value="TetR_C_16"/>
    <property type="match status" value="1"/>
</dbReference>
<dbReference type="InterPro" id="IPR041678">
    <property type="entry name" value="TetR_C_16"/>
</dbReference>
<accession>A0ABT0ZYG2</accession>
<evidence type="ECO:0000259" key="3">
    <source>
        <dbReference type="PROSITE" id="PS50977"/>
    </source>
</evidence>
<dbReference type="Pfam" id="PF00440">
    <property type="entry name" value="TetR_N"/>
    <property type="match status" value="1"/>
</dbReference>
<dbReference type="InterPro" id="IPR023772">
    <property type="entry name" value="DNA-bd_HTH_TetR-type_CS"/>
</dbReference>
<dbReference type="Gene3D" id="1.10.10.60">
    <property type="entry name" value="Homeodomain-like"/>
    <property type="match status" value="1"/>
</dbReference>
<dbReference type="PRINTS" id="PR00455">
    <property type="entry name" value="HTHTETR"/>
</dbReference>
<comment type="caution">
    <text evidence="4">The sequence shown here is derived from an EMBL/GenBank/DDBJ whole genome shotgun (WGS) entry which is preliminary data.</text>
</comment>
<organism evidence="4 5">
    <name type="scientific">Pseudonocardia humida</name>
    <dbReference type="NCBI Taxonomy" id="2800819"/>
    <lineage>
        <taxon>Bacteria</taxon>
        <taxon>Bacillati</taxon>
        <taxon>Actinomycetota</taxon>
        <taxon>Actinomycetes</taxon>
        <taxon>Pseudonocardiales</taxon>
        <taxon>Pseudonocardiaceae</taxon>
        <taxon>Pseudonocardia</taxon>
    </lineage>
</organism>
<dbReference type="PANTHER" id="PTHR30055:SF235">
    <property type="entry name" value="TRANSCRIPTIONAL REGULATORY PROTEIN"/>
    <property type="match status" value="1"/>
</dbReference>
<dbReference type="InterPro" id="IPR050109">
    <property type="entry name" value="HTH-type_TetR-like_transc_reg"/>
</dbReference>
<keyword evidence="5" id="KW-1185">Reference proteome</keyword>
<evidence type="ECO:0000256" key="1">
    <source>
        <dbReference type="ARBA" id="ARBA00023125"/>
    </source>
</evidence>
<dbReference type="PROSITE" id="PS50977">
    <property type="entry name" value="HTH_TETR_2"/>
    <property type="match status" value="1"/>
</dbReference>
<dbReference type="PROSITE" id="PS01081">
    <property type="entry name" value="HTH_TETR_1"/>
    <property type="match status" value="1"/>
</dbReference>
<sequence>MTQRPAAGTGRRPRDSAATRHALLAAARELFAQHGYDATTVRAVADRAGVNQALLFRYFGNKRGLFANAVQGEARELLEGPAENLLERSLDAMLTAEGERYGTETLLAVLRAATSEQVGEEVREQLAAAYSAAFAAQAATDDPHDAAVRGELLLAWLLGLSLTRSVLVGGPLSDAAAVRAHVLRAARALLEG</sequence>
<protein>
    <submittedName>
        <fullName evidence="4">Helix-turn-helix transcriptional regulator</fullName>
    </submittedName>
</protein>
<feature type="domain" description="HTH tetR-type" evidence="3">
    <location>
        <begin position="17"/>
        <end position="77"/>
    </location>
</feature>
<keyword evidence="1 2" id="KW-0238">DNA-binding</keyword>
<dbReference type="SUPFAM" id="SSF46689">
    <property type="entry name" value="Homeodomain-like"/>
    <property type="match status" value="1"/>
</dbReference>
<evidence type="ECO:0000313" key="4">
    <source>
        <dbReference type="EMBL" id="MCO1655794.1"/>
    </source>
</evidence>
<proteinExistence type="predicted"/>
<dbReference type="InterPro" id="IPR009057">
    <property type="entry name" value="Homeodomain-like_sf"/>
</dbReference>
<dbReference type="EMBL" id="JAGSOV010000024">
    <property type="protein sequence ID" value="MCO1655794.1"/>
    <property type="molecule type" value="Genomic_DNA"/>
</dbReference>
<reference evidence="4" key="1">
    <citation type="submission" date="2021-04" db="EMBL/GenBank/DDBJ databases">
        <title>Pseudonocardia sp. nov., isolated from sandy soil of mangrove forest.</title>
        <authorList>
            <person name="Zan Z."/>
            <person name="Huang R."/>
            <person name="Liu W."/>
        </authorList>
    </citation>
    <scope>NUCLEOTIDE SEQUENCE</scope>
    <source>
        <strain evidence="4">S2-4</strain>
    </source>
</reference>
<dbReference type="InterPro" id="IPR036271">
    <property type="entry name" value="Tet_transcr_reg_TetR-rel_C_sf"/>
</dbReference>
<gene>
    <name evidence="4" type="ORF">KDL28_12095</name>
</gene>
<dbReference type="Proteomes" id="UP001165283">
    <property type="component" value="Unassembled WGS sequence"/>
</dbReference>
<evidence type="ECO:0000313" key="5">
    <source>
        <dbReference type="Proteomes" id="UP001165283"/>
    </source>
</evidence>
<feature type="DNA-binding region" description="H-T-H motif" evidence="2">
    <location>
        <begin position="40"/>
        <end position="59"/>
    </location>
</feature>
<name>A0ABT0ZYG2_9PSEU</name>
<dbReference type="RefSeq" id="WP_252437914.1">
    <property type="nucleotide sequence ID" value="NZ_JAGSOV010000024.1"/>
</dbReference>